<dbReference type="CDD" id="cd10150">
    <property type="entry name" value="CobN_like"/>
    <property type="match status" value="1"/>
</dbReference>
<dbReference type="AlphaFoldDB" id="A0A0H5BD99"/>
<dbReference type="NCBIfam" id="NF008973">
    <property type="entry name" value="PRK12321.1"/>
    <property type="match status" value="1"/>
</dbReference>
<dbReference type="PANTHER" id="PTHR44119:SF4">
    <property type="entry name" value="AEROBIC COBALTOCHELATASE SUBUNIT COBN"/>
    <property type="match status" value="1"/>
</dbReference>
<evidence type="ECO:0000313" key="2">
    <source>
        <dbReference type="EMBL" id="BAS00213.1"/>
    </source>
</evidence>
<dbReference type="Proteomes" id="UP000065734">
    <property type="component" value="Chromosome I"/>
</dbReference>
<reference evidence="4" key="3">
    <citation type="journal article" date="2016" name="Genome Announc.">
        <title>Revised genome sequence of the purple photosynthetic bacterium Blastochloris viridis.</title>
        <authorList>
            <person name="Liu L.N."/>
            <person name="Faulkner M."/>
            <person name="Liu X."/>
            <person name="Huang F."/>
            <person name="Darby A.C."/>
            <person name="Hall N."/>
        </authorList>
    </citation>
    <scope>NUCLEOTIDE SEQUENCE [LARGE SCALE GENOMIC DNA]</scope>
    <source>
        <strain evidence="4">ATCC 19567 / DSM 133 / F</strain>
    </source>
</reference>
<gene>
    <name evidence="3" type="primary">cobN_2</name>
    <name evidence="2" type="ORF">BV133_2619</name>
    <name evidence="3" type="ORF">BVIRIDIS_15580</name>
</gene>
<proteinExistence type="predicted"/>
<evidence type="ECO:0000313" key="4">
    <source>
        <dbReference type="Proteomes" id="UP000065734"/>
    </source>
</evidence>
<dbReference type="KEGG" id="bvr:BVIR_2113"/>
<feature type="domain" description="CobN/magnesium chelatase" evidence="1">
    <location>
        <begin position="737"/>
        <end position="1131"/>
    </location>
</feature>
<dbReference type="PANTHER" id="PTHR44119">
    <property type="entry name" value="MAGNESIUM-CHELATASE SUBUNIT CHLH, CHLOROPLASTIC"/>
    <property type="match status" value="1"/>
</dbReference>
<protein>
    <submittedName>
        <fullName evidence="3">Aerobic cobaltochelatase subunit CobN</fullName>
        <ecNumber evidence="3">6.6.1.2</ecNumber>
    </submittedName>
    <submittedName>
        <fullName evidence="2">CobN component of cobalt chelatase</fullName>
    </submittedName>
</protein>
<accession>A0A0H5BD99</accession>
<dbReference type="STRING" id="1079.BVIR_2113"/>
<dbReference type="PATRIC" id="fig|1079.6.peg.2192"/>
<feature type="domain" description="CobN/magnesium chelatase" evidence="1">
    <location>
        <begin position="229"/>
        <end position="717"/>
    </location>
</feature>
<evidence type="ECO:0000313" key="3">
    <source>
        <dbReference type="EMBL" id="CUU42545.1"/>
    </source>
</evidence>
<organism evidence="3 4">
    <name type="scientific">Blastochloris viridis</name>
    <name type="common">Rhodopseudomonas viridis</name>
    <dbReference type="NCBI Taxonomy" id="1079"/>
    <lineage>
        <taxon>Bacteria</taxon>
        <taxon>Pseudomonadati</taxon>
        <taxon>Pseudomonadota</taxon>
        <taxon>Alphaproteobacteria</taxon>
        <taxon>Hyphomicrobiales</taxon>
        <taxon>Blastochloridaceae</taxon>
        <taxon>Blastochloris</taxon>
    </lineage>
</organism>
<evidence type="ECO:0000259" key="1">
    <source>
        <dbReference type="Pfam" id="PF02514"/>
    </source>
</evidence>
<dbReference type="EMBL" id="LN907867">
    <property type="protein sequence ID" value="CUU42545.1"/>
    <property type="molecule type" value="Genomic_DNA"/>
</dbReference>
<keyword evidence="3" id="KW-0436">Ligase</keyword>
<dbReference type="EC" id="6.6.1.2" evidence="3"/>
<dbReference type="OrthoDB" id="9757976at2"/>
<reference evidence="2" key="1">
    <citation type="journal article" date="2015" name="Genome Announc.">
        <title>Complete Genome Sequence of the Bacteriochlorophyll b-Producing Photosynthetic Bacterium Blastochloris viridis.</title>
        <authorList>
            <person name="Tsukatani Y."/>
            <person name="Hirose Y."/>
            <person name="Harada J."/>
            <person name="Misawa N."/>
            <person name="Mori K."/>
            <person name="Inoue K."/>
            <person name="Tamiaki H."/>
        </authorList>
    </citation>
    <scope>NUCLEOTIDE SEQUENCE [LARGE SCALE GENOMIC DNA]</scope>
    <source>
        <strain evidence="2">DSM 133</strain>
    </source>
</reference>
<dbReference type="InterPro" id="IPR003672">
    <property type="entry name" value="CobN/Mg_chltase"/>
</dbReference>
<sequence length="1152" mass="123435">MHILLRETHGLEEAAVAEDLRQSPADLVVLSFADSDLCAFAAGWQAGRARAISAKVDTGFARENAIEQTRGASDPPDQVGGCSTLPSLRLANLARLAHPLSVDLYVENTLVHARAILIRLLGGLDYWRYGVEQVRAVADARGIKLAIVPGDGRADPRLDDASNLPVAVLRRLQALCDIGGARAAEAALAELSRAAGFSAAPLPAVAALPAHGYFPGDPDARPVKPPVPGEAPRALVVFYRAFVLADDLEPVDRLMTEFAARGVRPVGVFVDSLKAAATDRWLRRELQHIRPEVIVNATAFSARDADGSPFEAVDAIVLQVALAGSSRAAWEGSERGLSPPDLAIHVVLPEIDGRVFAGVVSFKEPQPLDPELGFARVRHAAHAERVTAVVARALAVIRLRRKLAAERALALVLSAYPGRDDQIAHAVGLDAPESAVEILRLLAETGYRIGDLPPDHGTLIDRLTAATMHWPLAEYRAALDCIDPALAAELASQWGPPESDPIVENGVFRFRATRCGNAIVAVQPDRGARADRAAEYHDPRRSPRHSFVAFYLWLRHIAAIDALVHIGAHGTLEWLPGKSVALSGGCWPDVLVGPTPVIYPFIVNDPGEAATAKRRLGAVTIGHMTPPQRRGPLPPGLRTVERLLDEYSNADGLDPRRRERLAGDILKAAQDTGLDRDSGLNADMAPREAVVKLDAFVCDVKNSLFPDGLHVFGRVPALPEDDDSFNRPLAAMPFAACAAGERTGLLAALAGRAVPPGPAGSPWRGRHDVLPTGRNLFTSDPRAVPSRAAALQGECLATALLTRHLQDHGEHPRNVVVDLWGSATMRTAGEEFAMALSLIGVVPVWDFASDRVSGFEVLTLAQIGRPRVDVTLRISGLFRDVFANLPVLFEQAVAALARREEPSSENPFRDRAGPRVFGPAPGRYGVGVAETLEELTPATAAAAADAWLAGSAYAYGGSTDGAAARAALEERAANADAFVHTQDLPETDLLMAPDYAAHEAGFAAAARMLGGAPALYHADSARAEAPRMRTLPEEIAREMRARATNPRWIAGQMRHGFRGAAEIAWTLDQMALFAHLADVVESHHFDGYFEATLGNEAVRNFLETANPVAAEAMRRRFRQLIAAGHWDMRRNSTIDALASPSDGEPPVDGSQN</sequence>
<dbReference type="EMBL" id="AP014854">
    <property type="protein sequence ID" value="BAS00213.1"/>
    <property type="molecule type" value="Genomic_DNA"/>
</dbReference>
<dbReference type="RefSeq" id="WP_055037581.1">
    <property type="nucleotide sequence ID" value="NZ_AP014854.2"/>
</dbReference>
<reference evidence="3" key="2">
    <citation type="submission" date="2015-11" db="EMBL/GenBank/DDBJ databases">
        <authorList>
            <person name="Zhang Y."/>
            <person name="Guo Z."/>
        </authorList>
    </citation>
    <scope>NUCLEOTIDE SEQUENCE</scope>
    <source>
        <strain evidence="3">1</strain>
    </source>
</reference>
<dbReference type="Pfam" id="PF02514">
    <property type="entry name" value="CobN-Mg_chel"/>
    <property type="match status" value="2"/>
</dbReference>
<name>A0A0H5BD99_BLAVI</name>
<keyword evidence="4" id="KW-1185">Reference proteome</keyword>
<dbReference type="GO" id="GO:0051116">
    <property type="term" value="F:cobaltochelatase activity"/>
    <property type="evidence" value="ECO:0007669"/>
    <property type="project" value="UniProtKB-EC"/>
</dbReference>